<dbReference type="Proteomes" id="UP000536262">
    <property type="component" value="Unassembled WGS sequence"/>
</dbReference>
<name>A0A7X0FD48_9HYPH</name>
<dbReference type="AlphaFoldDB" id="A0A7X0FD48"/>
<dbReference type="EMBL" id="JACHOU010000025">
    <property type="protein sequence ID" value="MBB6357485.1"/>
    <property type="molecule type" value="Genomic_DNA"/>
</dbReference>
<gene>
    <name evidence="1" type="ORF">GGR00_005308</name>
</gene>
<protein>
    <submittedName>
        <fullName evidence="1">Uncharacterized protein</fullName>
    </submittedName>
</protein>
<evidence type="ECO:0000313" key="2">
    <source>
        <dbReference type="Proteomes" id="UP000536262"/>
    </source>
</evidence>
<evidence type="ECO:0000313" key="1">
    <source>
        <dbReference type="EMBL" id="MBB6357485.1"/>
    </source>
</evidence>
<accession>A0A7X0FD48</accession>
<comment type="caution">
    <text evidence="1">The sequence shown here is derived from an EMBL/GenBank/DDBJ whole genome shotgun (WGS) entry which is preliminary data.</text>
</comment>
<sequence>MSSGVRGRSAEFFFGMVDGGVDFIALTHICDDGGRLAPESFHFLADGFKLVGLDIGQSEVSTFLCQSQHQSPT</sequence>
<keyword evidence="2" id="KW-1185">Reference proteome</keyword>
<organism evidence="1 2">
    <name type="scientific">Aminobacter aganoensis</name>
    <dbReference type="NCBI Taxonomy" id="83264"/>
    <lineage>
        <taxon>Bacteria</taxon>
        <taxon>Pseudomonadati</taxon>
        <taxon>Pseudomonadota</taxon>
        <taxon>Alphaproteobacteria</taxon>
        <taxon>Hyphomicrobiales</taxon>
        <taxon>Phyllobacteriaceae</taxon>
        <taxon>Aminobacter</taxon>
    </lineage>
</organism>
<reference evidence="1 2" key="1">
    <citation type="submission" date="2020-08" db="EMBL/GenBank/DDBJ databases">
        <title>Genomic Encyclopedia of Type Strains, Phase IV (KMG-IV): sequencing the most valuable type-strain genomes for metagenomic binning, comparative biology and taxonomic classification.</title>
        <authorList>
            <person name="Goeker M."/>
        </authorList>
    </citation>
    <scope>NUCLEOTIDE SEQUENCE [LARGE SCALE GENOMIC DNA]</scope>
    <source>
        <strain evidence="1 2">DSM 7051</strain>
    </source>
</reference>
<proteinExistence type="predicted"/>